<dbReference type="PANTHER" id="PTHR34387:SF2">
    <property type="entry name" value="SLR1258 PROTEIN"/>
    <property type="match status" value="1"/>
</dbReference>
<gene>
    <name evidence="1" type="ORF">P0O15_10120</name>
</gene>
<sequence length="253" mass="27246">MKALVILLSILILASPGSSHEGMTLKVPGEGTVIVPADVLFVSFSFTVEGENVTQGSLNASEGLNRTIEALIDGGVNRDDVSAGRGRSVSKIQSTSRVFNDTSGVCVAHEAVTLVKEEVTIRFDVTDDGLIERSFEVAAAQGAEAAISWYGLKETAGPFAEARKKAVEDAEQAARSIASAAGMRLGERLQIYEPYRPEVIQRSAALDIFEMGMADLFDLSWPWTLDPFEKGYPPEAGMLQVRSGVVVTYRVYP</sequence>
<proteinExistence type="predicted"/>
<name>A0ABT5X9X1_9EURY</name>
<evidence type="ECO:0000313" key="1">
    <source>
        <dbReference type="EMBL" id="MDF0591515.1"/>
    </source>
</evidence>
<dbReference type="InterPro" id="IPR052022">
    <property type="entry name" value="26kDa_periplasmic_antigen"/>
</dbReference>
<dbReference type="EMBL" id="JARFPK010000044">
    <property type="protein sequence ID" value="MDF0591515.1"/>
    <property type="molecule type" value="Genomic_DNA"/>
</dbReference>
<keyword evidence="2" id="KW-1185">Reference proteome</keyword>
<reference evidence="1 2" key="1">
    <citation type="submission" date="2023-03" db="EMBL/GenBank/DDBJ databases">
        <title>WGS of Methanotrichaceae archaeon Mx.</title>
        <authorList>
            <person name="Sorokin D.Y."/>
            <person name="Merkel A.Y."/>
        </authorList>
    </citation>
    <scope>NUCLEOTIDE SEQUENCE [LARGE SCALE GENOMIC DNA]</scope>
    <source>
        <strain evidence="1 2">Mx</strain>
    </source>
</reference>
<evidence type="ECO:0000313" key="2">
    <source>
        <dbReference type="Proteomes" id="UP001220010"/>
    </source>
</evidence>
<dbReference type="Gene3D" id="3.30.70.2970">
    <property type="entry name" value="Protein of unknown function (DUF541), domain 2"/>
    <property type="match status" value="1"/>
</dbReference>
<accession>A0ABT5X9X1</accession>
<dbReference type="InterPro" id="IPR007497">
    <property type="entry name" value="SIMPL/DUF541"/>
</dbReference>
<organism evidence="1 2">
    <name type="scientific">Candidatus Methanocrinis natronophilus</name>
    <dbReference type="NCBI Taxonomy" id="3033396"/>
    <lineage>
        <taxon>Archaea</taxon>
        <taxon>Methanobacteriati</taxon>
        <taxon>Methanobacteriota</taxon>
        <taxon>Stenosarchaea group</taxon>
        <taxon>Methanomicrobia</taxon>
        <taxon>Methanotrichales</taxon>
        <taxon>Methanotrichaceae</taxon>
        <taxon>Methanocrinis</taxon>
    </lineage>
</organism>
<dbReference type="Pfam" id="PF04402">
    <property type="entry name" value="SIMPL"/>
    <property type="match status" value="1"/>
</dbReference>
<dbReference type="Proteomes" id="UP001220010">
    <property type="component" value="Unassembled WGS sequence"/>
</dbReference>
<dbReference type="Gene3D" id="3.30.110.170">
    <property type="entry name" value="Protein of unknown function (DUF541), domain 1"/>
    <property type="match status" value="1"/>
</dbReference>
<dbReference type="RefSeq" id="WP_316967247.1">
    <property type="nucleotide sequence ID" value="NZ_JARFPK010000044.1"/>
</dbReference>
<dbReference type="PANTHER" id="PTHR34387">
    <property type="entry name" value="SLR1258 PROTEIN"/>
    <property type="match status" value="1"/>
</dbReference>
<comment type="caution">
    <text evidence="1">The sequence shown here is derived from an EMBL/GenBank/DDBJ whole genome shotgun (WGS) entry which is preliminary data.</text>
</comment>
<protein>
    <submittedName>
        <fullName evidence="1">SIMPL domain-containing protein</fullName>
    </submittedName>
</protein>